<comment type="similarity">
    <text evidence="3">Belongs to the FKBP-type PPIase family. FKBP3/4 subfamily.</text>
</comment>
<protein>
    <recommendedName>
        <fullName evidence="7">peptidylprolyl isomerase</fullName>
        <ecNumber evidence="7">5.2.1.8</ecNumber>
    </recommendedName>
</protein>
<dbReference type="InterPro" id="IPR001179">
    <property type="entry name" value="PPIase_FKBP_dom"/>
</dbReference>
<proteinExistence type="inferred from homology"/>
<evidence type="ECO:0000313" key="11">
    <source>
        <dbReference type="Proteomes" id="UP000316270"/>
    </source>
</evidence>
<comment type="subunit">
    <text evidence="4">Binds to histones H3 and H4.</text>
</comment>
<evidence type="ECO:0000256" key="6">
    <source>
        <dbReference type="ARBA" id="ARBA00023235"/>
    </source>
</evidence>
<comment type="catalytic activity">
    <reaction evidence="1 7">
        <text>[protein]-peptidylproline (omega=180) = [protein]-peptidylproline (omega=0)</text>
        <dbReference type="Rhea" id="RHEA:16237"/>
        <dbReference type="Rhea" id="RHEA-COMP:10747"/>
        <dbReference type="Rhea" id="RHEA-COMP:10748"/>
        <dbReference type="ChEBI" id="CHEBI:83833"/>
        <dbReference type="ChEBI" id="CHEBI:83834"/>
        <dbReference type="EC" id="5.2.1.8"/>
    </reaction>
</comment>
<organism evidence="10 11">
    <name type="scientific">Venturia effusa</name>
    <dbReference type="NCBI Taxonomy" id="50376"/>
    <lineage>
        <taxon>Eukaryota</taxon>
        <taxon>Fungi</taxon>
        <taxon>Dikarya</taxon>
        <taxon>Ascomycota</taxon>
        <taxon>Pezizomycotina</taxon>
        <taxon>Dothideomycetes</taxon>
        <taxon>Pleosporomycetidae</taxon>
        <taxon>Venturiales</taxon>
        <taxon>Venturiaceae</taxon>
        <taxon>Venturia</taxon>
    </lineage>
</organism>
<dbReference type="Proteomes" id="UP000316270">
    <property type="component" value="Chromosome 6"/>
</dbReference>
<dbReference type="GO" id="GO:0005730">
    <property type="term" value="C:nucleolus"/>
    <property type="evidence" value="ECO:0007669"/>
    <property type="project" value="TreeGrafter"/>
</dbReference>
<evidence type="ECO:0000256" key="1">
    <source>
        <dbReference type="ARBA" id="ARBA00000971"/>
    </source>
</evidence>
<evidence type="ECO:0000313" key="10">
    <source>
        <dbReference type="EMBL" id="QDS71592.1"/>
    </source>
</evidence>
<feature type="compositionally biased region" description="Acidic residues" evidence="8">
    <location>
        <begin position="92"/>
        <end position="107"/>
    </location>
</feature>
<dbReference type="EMBL" id="CP042190">
    <property type="protein sequence ID" value="QDS71592.1"/>
    <property type="molecule type" value="Genomic_DNA"/>
</dbReference>
<keyword evidence="6 7" id="KW-0413">Isomerase</keyword>
<evidence type="ECO:0000256" key="7">
    <source>
        <dbReference type="PROSITE-ProRule" id="PRU00277"/>
    </source>
</evidence>
<dbReference type="AlphaFoldDB" id="A0A517L7H3"/>
<dbReference type="OrthoDB" id="77911at2759"/>
<evidence type="ECO:0000256" key="2">
    <source>
        <dbReference type="ARBA" id="ARBA00002221"/>
    </source>
</evidence>
<dbReference type="PANTHER" id="PTHR43811">
    <property type="entry name" value="FKBP-TYPE PEPTIDYL-PROLYL CIS-TRANS ISOMERASE FKPA"/>
    <property type="match status" value="1"/>
</dbReference>
<comment type="function">
    <text evidence="2">PPIase that acts as a histone chaperone. Histone proline isomerase that increases the rate of cis-trans isomerization at prolines on the histone H3 N-terminal tail. Proline isomerization influences H3 methylation thereby regulating gene expression.</text>
</comment>
<sequence>MSAALRPVAVYGLEVPCSDMAVSGNPAQFNASYRITMAAIDPTAMPNIEDPAAPPRATLKMIRLPVDDSDDESDEDSEDDDIESIRRRLGITDEDEDEEAETSDEETNGGPGEKTKKAREEALKKTLNKEGMDVDSPKAVNGIKPGKGKAKASNDESEEDSESEDLDDGFSDIEEFVICTLDSKQTYQQPLDILVTAGESIFFKVTGAYDIHLTGNFVVPEDEIAGSDDEDSDDEEEMGGYSLDELLAGNESDASGDELDDLEDPRVMEVDSEEEAPKLVKSKKDEKKNKKRAADDSDEEISKDAIKKLLKPEEPTENGEKLSKKQKKKLKNNAGEASEAPQVESKPADKKAAKEAKGEKDAASANGSGKQVKFADKLEQGPTPTKADSNKGPKAWTVSGVKIDQRKPGSGPGAKKGDKVGMRYIGKLKDGKQFDANTKGEPFKFKLGQGEVIKGWDIGVQGMCVGAERRIIVPPQHAYGNKKLPGIPPNSELTFDLKLISLN</sequence>
<feature type="compositionally biased region" description="Acidic residues" evidence="8">
    <location>
        <begin position="155"/>
        <end position="170"/>
    </location>
</feature>
<accession>A0A517L7H3</accession>
<dbReference type="EC" id="5.2.1.8" evidence="7"/>
<evidence type="ECO:0000259" key="9">
    <source>
        <dbReference type="PROSITE" id="PS50059"/>
    </source>
</evidence>
<dbReference type="GO" id="GO:0000785">
    <property type="term" value="C:chromatin"/>
    <property type="evidence" value="ECO:0007669"/>
    <property type="project" value="TreeGrafter"/>
</dbReference>
<dbReference type="Gene3D" id="3.10.50.40">
    <property type="match status" value="1"/>
</dbReference>
<dbReference type="FunFam" id="3.10.50.40:FF:000006">
    <property type="entry name" value="Peptidyl-prolyl cis-trans isomerase"/>
    <property type="match status" value="1"/>
</dbReference>
<reference evidence="10 11" key="1">
    <citation type="submission" date="2019-07" db="EMBL/GenBank/DDBJ databases">
        <title>Finished genome of Venturia effusa.</title>
        <authorList>
            <person name="Young C.A."/>
            <person name="Cox M.P."/>
            <person name="Ganley A.R.D."/>
            <person name="David W.J."/>
        </authorList>
    </citation>
    <scope>NUCLEOTIDE SEQUENCE [LARGE SCALE GENOMIC DNA]</scope>
    <source>
        <strain evidence="11">albino</strain>
    </source>
</reference>
<keyword evidence="5 7" id="KW-0697">Rotamase</keyword>
<dbReference type="Pfam" id="PF17800">
    <property type="entry name" value="NPL"/>
    <property type="match status" value="1"/>
</dbReference>
<dbReference type="STRING" id="50376.A0A517L7H3"/>
<feature type="domain" description="PPIase FKBP-type" evidence="9">
    <location>
        <begin position="417"/>
        <end position="503"/>
    </location>
</feature>
<feature type="region of interest" description="Disordered" evidence="8">
    <location>
        <begin position="62"/>
        <end position="170"/>
    </location>
</feature>
<dbReference type="PANTHER" id="PTHR43811:SF19">
    <property type="entry name" value="39 KDA FK506-BINDING NUCLEAR PROTEIN"/>
    <property type="match status" value="1"/>
</dbReference>
<name>A0A517L7H3_9PEZI</name>
<dbReference type="InterPro" id="IPR041232">
    <property type="entry name" value="NPL"/>
</dbReference>
<gene>
    <name evidence="10" type="ORF">FKW77_006278</name>
</gene>
<evidence type="ECO:0000256" key="3">
    <source>
        <dbReference type="ARBA" id="ARBA00007838"/>
    </source>
</evidence>
<dbReference type="GO" id="GO:0003755">
    <property type="term" value="F:peptidyl-prolyl cis-trans isomerase activity"/>
    <property type="evidence" value="ECO:0007669"/>
    <property type="project" value="UniProtKB-KW"/>
</dbReference>
<dbReference type="Pfam" id="PF00254">
    <property type="entry name" value="FKBP_C"/>
    <property type="match status" value="1"/>
</dbReference>
<feature type="compositionally biased region" description="Acidic residues" evidence="8">
    <location>
        <begin position="220"/>
        <end position="238"/>
    </location>
</feature>
<feature type="compositionally biased region" description="Basic and acidic residues" evidence="8">
    <location>
        <begin position="264"/>
        <end position="323"/>
    </location>
</feature>
<dbReference type="InterPro" id="IPR046357">
    <property type="entry name" value="PPIase_dom_sf"/>
</dbReference>
<evidence type="ECO:0000256" key="8">
    <source>
        <dbReference type="SAM" id="MobiDB-lite"/>
    </source>
</evidence>
<feature type="compositionally biased region" description="Basic and acidic residues" evidence="8">
    <location>
        <begin position="346"/>
        <end position="362"/>
    </location>
</feature>
<dbReference type="PIRSF" id="PIRSF001473">
    <property type="entry name" value="FK506-bp_FPR3"/>
    <property type="match status" value="1"/>
</dbReference>
<dbReference type="PROSITE" id="PS50059">
    <property type="entry name" value="FKBP_PPIASE"/>
    <property type="match status" value="1"/>
</dbReference>
<feature type="compositionally biased region" description="Acidic residues" evidence="8">
    <location>
        <begin position="67"/>
        <end position="82"/>
    </location>
</feature>
<dbReference type="Gene3D" id="2.60.120.340">
    <property type="entry name" value="Nucleoplasmin core domain"/>
    <property type="match status" value="1"/>
</dbReference>
<feature type="compositionally biased region" description="Basic and acidic residues" evidence="8">
    <location>
        <begin position="113"/>
        <end position="136"/>
    </location>
</feature>
<dbReference type="SUPFAM" id="SSF54534">
    <property type="entry name" value="FKBP-like"/>
    <property type="match status" value="1"/>
</dbReference>
<feature type="compositionally biased region" description="Acidic residues" evidence="8">
    <location>
        <begin position="254"/>
        <end position="263"/>
    </location>
</feature>
<evidence type="ECO:0000256" key="4">
    <source>
        <dbReference type="ARBA" id="ARBA00011865"/>
    </source>
</evidence>
<evidence type="ECO:0000256" key="5">
    <source>
        <dbReference type="ARBA" id="ARBA00023110"/>
    </source>
</evidence>
<dbReference type="InterPro" id="IPR023566">
    <property type="entry name" value="PPIase_Fpr3/Fpr4-like"/>
</dbReference>
<keyword evidence="11" id="KW-1185">Reference proteome</keyword>
<feature type="region of interest" description="Disordered" evidence="8">
    <location>
        <begin position="216"/>
        <end position="420"/>
    </location>
</feature>